<dbReference type="Proteomes" id="UP000265520">
    <property type="component" value="Unassembled WGS sequence"/>
</dbReference>
<name>A0A392THC4_9FABA</name>
<reference evidence="2 3" key="1">
    <citation type="journal article" date="2018" name="Front. Plant Sci.">
        <title>Red Clover (Trifolium pratense) and Zigzag Clover (T. medium) - A Picture of Genomic Similarities and Differences.</title>
        <authorList>
            <person name="Dluhosova J."/>
            <person name="Istvanek J."/>
            <person name="Nedelnik J."/>
            <person name="Repkova J."/>
        </authorList>
    </citation>
    <scope>NUCLEOTIDE SEQUENCE [LARGE SCALE GENOMIC DNA]</scope>
    <source>
        <strain evidence="3">cv. 10/8</strain>
        <tissue evidence="2">Leaf</tissue>
    </source>
</reference>
<dbReference type="EMBL" id="LXQA010579840">
    <property type="protein sequence ID" value="MCI60352.1"/>
    <property type="molecule type" value="Genomic_DNA"/>
</dbReference>
<comment type="caution">
    <text evidence="2">The sequence shown here is derived from an EMBL/GenBank/DDBJ whole genome shotgun (WGS) entry which is preliminary data.</text>
</comment>
<accession>A0A392THC4</accession>
<feature type="non-terminal residue" evidence="2">
    <location>
        <position position="1"/>
    </location>
</feature>
<organism evidence="2 3">
    <name type="scientific">Trifolium medium</name>
    <dbReference type="NCBI Taxonomy" id="97028"/>
    <lineage>
        <taxon>Eukaryota</taxon>
        <taxon>Viridiplantae</taxon>
        <taxon>Streptophyta</taxon>
        <taxon>Embryophyta</taxon>
        <taxon>Tracheophyta</taxon>
        <taxon>Spermatophyta</taxon>
        <taxon>Magnoliopsida</taxon>
        <taxon>eudicotyledons</taxon>
        <taxon>Gunneridae</taxon>
        <taxon>Pentapetalae</taxon>
        <taxon>rosids</taxon>
        <taxon>fabids</taxon>
        <taxon>Fabales</taxon>
        <taxon>Fabaceae</taxon>
        <taxon>Papilionoideae</taxon>
        <taxon>50 kb inversion clade</taxon>
        <taxon>NPAAA clade</taxon>
        <taxon>Hologalegina</taxon>
        <taxon>IRL clade</taxon>
        <taxon>Trifolieae</taxon>
        <taxon>Trifolium</taxon>
    </lineage>
</organism>
<feature type="non-terminal residue" evidence="2">
    <location>
        <position position="84"/>
    </location>
</feature>
<keyword evidence="3" id="KW-1185">Reference proteome</keyword>
<evidence type="ECO:0000313" key="2">
    <source>
        <dbReference type="EMBL" id="MCI60352.1"/>
    </source>
</evidence>
<evidence type="ECO:0000256" key="1">
    <source>
        <dbReference type="SAM" id="MobiDB-lite"/>
    </source>
</evidence>
<protein>
    <recommendedName>
        <fullName evidence="4">Reverse transcriptase domain-containing protein</fullName>
    </recommendedName>
</protein>
<sequence length="84" mass="9542">DARLTKKEHKEEKQKDKEPGIEKIYRPIPDEDFEIIPLGEDPTKGIKIDAGLPDLVKKQLEACLKQNDELFAWSAAEMPGIDPE</sequence>
<evidence type="ECO:0000313" key="3">
    <source>
        <dbReference type="Proteomes" id="UP000265520"/>
    </source>
</evidence>
<dbReference type="AlphaFoldDB" id="A0A392THC4"/>
<proteinExistence type="predicted"/>
<feature type="region of interest" description="Disordered" evidence="1">
    <location>
        <begin position="1"/>
        <end position="21"/>
    </location>
</feature>
<evidence type="ECO:0008006" key="4">
    <source>
        <dbReference type="Google" id="ProtNLM"/>
    </source>
</evidence>